<keyword evidence="1" id="KW-0812">Transmembrane</keyword>
<dbReference type="SUPFAM" id="SSF53098">
    <property type="entry name" value="Ribonuclease H-like"/>
    <property type="match status" value="1"/>
</dbReference>
<evidence type="ECO:0000313" key="2">
    <source>
        <dbReference type="EMBL" id="WAG59318.1"/>
    </source>
</evidence>
<proteinExistence type="predicted"/>
<dbReference type="RefSeq" id="WP_253200297.1">
    <property type="nucleotide sequence ID" value="NZ_CP086239.1"/>
</dbReference>
<dbReference type="InterPro" id="IPR012337">
    <property type="entry name" value="RNaseH-like_sf"/>
</dbReference>
<dbReference type="Proteomes" id="UP001164733">
    <property type="component" value="Chromosome"/>
</dbReference>
<protein>
    <submittedName>
        <fullName evidence="2">Transposase</fullName>
    </submittedName>
</protein>
<name>A0AA47I570_9CLOT</name>
<dbReference type="Pfam" id="PF04693">
    <property type="entry name" value="DDE_Tnp_2"/>
    <property type="match status" value="1"/>
</dbReference>
<evidence type="ECO:0000256" key="1">
    <source>
        <dbReference type="SAM" id="Phobius"/>
    </source>
</evidence>
<organism evidence="2 3">
    <name type="scientific">Clostridium estertheticum</name>
    <dbReference type="NCBI Taxonomy" id="238834"/>
    <lineage>
        <taxon>Bacteria</taxon>
        <taxon>Bacillati</taxon>
        <taxon>Bacillota</taxon>
        <taxon>Clostridia</taxon>
        <taxon>Eubacteriales</taxon>
        <taxon>Clostridiaceae</taxon>
        <taxon>Clostridium</taxon>
    </lineage>
</organism>
<accession>A0AA47I570</accession>
<sequence length="107" mass="13024">MEIQLVKELGSFWRSENLKEDVDLIACVVHDTKDDEYYPFMTTDVEKTVKQVINTYEIRPEIEKGYRQIKVFWKLEDFKSTKYNFIVFHIIMTLIGYTYFQLYKNME</sequence>
<keyword evidence="1" id="KW-1133">Transmembrane helix</keyword>
<evidence type="ECO:0000313" key="3">
    <source>
        <dbReference type="Proteomes" id="UP001164733"/>
    </source>
</evidence>
<dbReference type="InterPro" id="IPR006783">
    <property type="entry name" value="Transposase_ISC1217"/>
</dbReference>
<keyword evidence="1" id="KW-0472">Membrane</keyword>
<reference evidence="2" key="1">
    <citation type="submission" date="2021-11" db="EMBL/GenBank/DDBJ databases">
        <title>Clostridia strains as spoilage organisms.</title>
        <authorList>
            <person name="Wambui J."/>
            <person name="Stevens M.J.A."/>
            <person name="Stephan R."/>
        </authorList>
    </citation>
    <scope>NUCLEOTIDE SEQUENCE</scope>
    <source>
        <strain evidence="2">CF009</strain>
    </source>
</reference>
<feature type="transmembrane region" description="Helical" evidence="1">
    <location>
        <begin position="83"/>
        <end position="100"/>
    </location>
</feature>
<gene>
    <name evidence="2" type="ORF">LL038_16950</name>
</gene>
<dbReference type="AlphaFoldDB" id="A0AA47I570"/>
<dbReference type="EMBL" id="CP086239">
    <property type="protein sequence ID" value="WAG59318.1"/>
    <property type="molecule type" value="Genomic_DNA"/>
</dbReference>